<accession>A0A151ZEH0</accession>
<dbReference type="FunCoup" id="A0A151ZEH0">
    <property type="interactions" value="6"/>
</dbReference>
<dbReference type="EMBL" id="LODT01000029">
    <property type="protein sequence ID" value="KYQ92353.1"/>
    <property type="molecule type" value="Genomic_DNA"/>
</dbReference>
<evidence type="ECO:0000256" key="1">
    <source>
        <dbReference type="ARBA" id="ARBA00093300"/>
    </source>
</evidence>
<keyword evidence="4" id="KW-1185">Reference proteome</keyword>
<sequence length="200" mass="23249">MVLDKTTRYFSLQVPTQEVLYENLKKINVVDVKELSKFLHNIIDKLSGKLITPQTTSITNEKDRKDLVDIYIFFINKVVGRELKKENIIEDLTVAEVLSQHITIITDTILSRFQDIKKELTEKLTAISSNYLSDFDWKLNQILSSDHINIVQENTLFLNLTIKQNQNDSKQLLIELSKKELDHLLETFETINNTVQSLKI</sequence>
<name>A0A151ZEH0_TIELA</name>
<dbReference type="STRING" id="361077.A0A151ZEH0"/>
<dbReference type="AlphaFoldDB" id="A0A151ZEH0"/>
<evidence type="ECO:0000259" key="2">
    <source>
        <dbReference type="PROSITE" id="PS51269"/>
    </source>
</evidence>
<gene>
    <name evidence="3" type="ORF">DLAC_06316</name>
</gene>
<dbReference type="InterPro" id="IPR017920">
    <property type="entry name" value="COMM"/>
</dbReference>
<dbReference type="PANTHER" id="PTHR16231">
    <property type="entry name" value="COMM DOMAIN-CONTAINING PROTEIN 4-8 FAMILY MEMBER"/>
    <property type="match status" value="1"/>
</dbReference>
<evidence type="ECO:0000313" key="3">
    <source>
        <dbReference type="EMBL" id="KYQ92353.1"/>
    </source>
</evidence>
<dbReference type="Proteomes" id="UP000076078">
    <property type="component" value="Unassembled WGS sequence"/>
</dbReference>
<dbReference type="PANTHER" id="PTHR16231:SF0">
    <property type="entry name" value="COMM DOMAIN-CONTAINING PROTEIN 8"/>
    <property type="match status" value="1"/>
</dbReference>
<dbReference type="InParanoid" id="A0A151ZEH0"/>
<comment type="caution">
    <text evidence="3">The sequence shown here is derived from an EMBL/GenBank/DDBJ whole genome shotgun (WGS) entry which is preliminary data.</text>
</comment>
<organism evidence="3 4">
    <name type="scientific">Tieghemostelium lacteum</name>
    <name type="common">Slime mold</name>
    <name type="synonym">Dictyostelium lacteum</name>
    <dbReference type="NCBI Taxonomy" id="361077"/>
    <lineage>
        <taxon>Eukaryota</taxon>
        <taxon>Amoebozoa</taxon>
        <taxon>Evosea</taxon>
        <taxon>Eumycetozoa</taxon>
        <taxon>Dictyostelia</taxon>
        <taxon>Dictyosteliales</taxon>
        <taxon>Raperosteliaceae</taxon>
        <taxon>Tieghemostelium</taxon>
    </lineage>
</organism>
<dbReference type="InterPro" id="IPR047155">
    <property type="entry name" value="COMMD4/6/7/8"/>
</dbReference>
<feature type="domain" description="COMM" evidence="2">
    <location>
        <begin position="131"/>
        <end position="199"/>
    </location>
</feature>
<evidence type="ECO:0000313" key="4">
    <source>
        <dbReference type="Proteomes" id="UP000076078"/>
    </source>
</evidence>
<dbReference type="Pfam" id="PF07258">
    <property type="entry name" value="COMM_domain"/>
    <property type="match status" value="1"/>
</dbReference>
<protein>
    <submittedName>
        <fullName evidence="3">COMM domain-containing protein 8</fullName>
    </submittedName>
</protein>
<dbReference type="OrthoDB" id="17646at2759"/>
<proteinExistence type="predicted"/>
<comment type="function">
    <text evidence="1">Scaffold protein in the commander complex that is essential for endosomal recycling of transmembrane cargos; the commander complex is composed of the CCC subcomplex and the retriever subcomplex.</text>
</comment>
<reference evidence="3 4" key="1">
    <citation type="submission" date="2015-12" db="EMBL/GenBank/DDBJ databases">
        <title>Dictyostelia acquired genes for synthesis and detection of signals that induce cell-type specialization by lateral gene transfer from prokaryotes.</title>
        <authorList>
            <person name="Gloeckner G."/>
            <person name="Schaap P."/>
        </authorList>
    </citation>
    <scope>NUCLEOTIDE SEQUENCE [LARGE SCALE GENOMIC DNA]</scope>
    <source>
        <strain evidence="3 4">TK</strain>
    </source>
</reference>
<dbReference type="PROSITE" id="PS51269">
    <property type="entry name" value="COMM"/>
    <property type="match status" value="1"/>
</dbReference>
<dbReference type="OMA" id="DFDWKMN"/>